<protein>
    <submittedName>
        <fullName evidence="3">Acyl-CoA synthetase</fullName>
    </submittedName>
</protein>
<dbReference type="eggNOG" id="COG0318">
    <property type="taxonomic scope" value="Bacteria"/>
</dbReference>
<dbReference type="Pfam" id="PF00501">
    <property type="entry name" value="AMP-binding"/>
    <property type="match status" value="1"/>
</dbReference>
<evidence type="ECO:0000259" key="2">
    <source>
        <dbReference type="Pfam" id="PF00501"/>
    </source>
</evidence>
<dbReference type="InterPro" id="IPR017523">
    <property type="entry name" value="Rv3268"/>
</dbReference>
<dbReference type="Gene3D" id="3.40.50.12780">
    <property type="entry name" value="N-terminal domain of ligase-like"/>
    <property type="match status" value="1"/>
</dbReference>
<feature type="compositionally biased region" description="Low complexity" evidence="1">
    <location>
        <begin position="97"/>
        <end position="107"/>
    </location>
</feature>
<keyword evidence="4" id="KW-1185">Reference proteome</keyword>
<dbReference type="AlphaFoldDB" id="A0A066YUR1"/>
<feature type="region of interest" description="Disordered" evidence="1">
    <location>
        <begin position="79"/>
        <end position="126"/>
    </location>
</feature>
<name>A0A066YUR1_9ACTN</name>
<dbReference type="InterPro" id="IPR000873">
    <property type="entry name" value="AMP-dep_synth/lig_dom"/>
</dbReference>
<evidence type="ECO:0000313" key="3">
    <source>
        <dbReference type="EMBL" id="KDN84987.1"/>
    </source>
</evidence>
<accession>A0A066YUR1</accession>
<feature type="compositionally biased region" description="Basic and acidic residues" evidence="1">
    <location>
        <begin position="32"/>
        <end position="41"/>
    </location>
</feature>
<proteinExistence type="predicted"/>
<dbReference type="EMBL" id="JNBY01000087">
    <property type="protein sequence ID" value="KDN84987.1"/>
    <property type="molecule type" value="Genomic_DNA"/>
</dbReference>
<evidence type="ECO:0000256" key="1">
    <source>
        <dbReference type="SAM" id="MobiDB-lite"/>
    </source>
</evidence>
<dbReference type="PATRIC" id="fig|1348663.4.peg.2966"/>
<organism evidence="3 4">
    <name type="scientific">Kitasatospora cheerisanensis KCTC 2395</name>
    <dbReference type="NCBI Taxonomy" id="1348663"/>
    <lineage>
        <taxon>Bacteria</taxon>
        <taxon>Bacillati</taxon>
        <taxon>Actinomycetota</taxon>
        <taxon>Actinomycetes</taxon>
        <taxon>Kitasatosporales</taxon>
        <taxon>Streptomycetaceae</taxon>
        <taxon>Kitasatospora</taxon>
    </lineage>
</organism>
<feature type="compositionally biased region" description="Gly residues" evidence="1">
    <location>
        <begin position="108"/>
        <end position="117"/>
    </location>
</feature>
<sequence length="459" mass="47001">MPRSAAGPGRGAVVAEQGAPGAVRLAGGDLLFEDRRDEGFHHQAGAGQPESGAGALGVAERSGGQDQAGRVVLGAEQGGELLEQPVRAGAPGGGGDPVEVGPDAEGAGAAGSAGGAPDGAVGVAPEGGVAGAALQREEGPAEVERVAGPPLSGQLRHRVFLGVCGWRGASARVTRRGRRTGGHPPLRRGAGRRLDRTMTALFAADARTPAELLQAYLRAGAGADPSRPLVTFYDDSTGERVELSAKTFDNWVAKTANLLQDELNASPDDRAALLLPAHWQSAVWLLACWSVGVVAVPAGEPKDADLVVSGPDGLEAAQECPGERVALALRPLGGRFPQRPDGFLDYAAEVPGQGDRFAPYSPVDPQAVALETSVDGLALKLTGEQAVALAREGAARLGLDSGSRVLSTLSFDDWSGLEAGLLGPLAAGASVVLCRNSGQLTEDQWQQRIESERVTVRLG</sequence>
<feature type="domain" description="AMP-dependent synthetase/ligase" evidence="2">
    <location>
        <begin position="222"/>
        <end position="298"/>
    </location>
</feature>
<reference evidence="3 4" key="1">
    <citation type="submission" date="2014-05" db="EMBL/GenBank/DDBJ databases">
        <title>Draft Genome Sequence of Kitasatospora cheerisanensis KCTC 2395.</title>
        <authorList>
            <person name="Nam D.H."/>
        </authorList>
    </citation>
    <scope>NUCLEOTIDE SEQUENCE [LARGE SCALE GENOMIC DNA]</scope>
    <source>
        <strain evidence="3 4">KCTC 2395</strain>
    </source>
</reference>
<evidence type="ECO:0000313" key="4">
    <source>
        <dbReference type="Proteomes" id="UP000027178"/>
    </source>
</evidence>
<dbReference type="HOGENOM" id="CLU_595523_0_0_11"/>
<dbReference type="Proteomes" id="UP000027178">
    <property type="component" value="Unassembled WGS sequence"/>
</dbReference>
<dbReference type="SUPFAM" id="SSF56801">
    <property type="entry name" value="Acetyl-CoA synthetase-like"/>
    <property type="match status" value="1"/>
</dbReference>
<comment type="caution">
    <text evidence="3">The sequence shown here is derived from an EMBL/GenBank/DDBJ whole genome shotgun (WGS) entry which is preliminary data.</text>
</comment>
<dbReference type="NCBIfam" id="TIGR03089">
    <property type="entry name" value="TIGR03089 family protein"/>
    <property type="match status" value="1"/>
</dbReference>
<feature type="region of interest" description="Disordered" evidence="1">
    <location>
        <begin position="27"/>
        <end position="66"/>
    </location>
</feature>
<dbReference type="InterPro" id="IPR042099">
    <property type="entry name" value="ANL_N_sf"/>
</dbReference>
<gene>
    <name evidence="3" type="ORF">KCH_30860</name>
</gene>